<organism evidence="1 2">
    <name type="scientific">Fusobacterium nucleatum subsp. polymorphum</name>
    <name type="common">Fusobacterium polymorphum</name>
    <dbReference type="NCBI Taxonomy" id="76857"/>
    <lineage>
        <taxon>Bacteria</taxon>
        <taxon>Fusobacteriati</taxon>
        <taxon>Fusobacteriota</taxon>
        <taxon>Fusobacteriia</taxon>
        <taxon>Fusobacteriales</taxon>
        <taxon>Fusobacteriaceae</taxon>
        <taxon>Fusobacterium</taxon>
    </lineage>
</organism>
<dbReference type="Proteomes" id="UP000222862">
    <property type="component" value="Unassembled WGS sequence"/>
</dbReference>
<dbReference type="RefSeq" id="WP_098703724.1">
    <property type="nucleotide sequence ID" value="NZ_NJGI01000007.1"/>
</dbReference>
<name>A0A2B7YFC7_FUSNP</name>
<dbReference type="AlphaFoldDB" id="A0A2B7YFC7"/>
<protein>
    <submittedName>
        <fullName evidence="1">Uncharacterized protein</fullName>
    </submittedName>
</protein>
<gene>
    <name evidence="1" type="ORF">RN96_12790</name>
</gene>
<dbReference type="EMBL" id="NJGI01000007">
    <property type="protein sequence ID" value="PGH19975.1"/>
    <property type="molecule type" value="Genomic_DNA"/>
</dbReference>
<evidence type="ECO:0000313" key="2">
    <source>
        <dbReference type="Proteomes" id="UP000222862"/>
    </source>
</evidence>
<comment type="caution">
    <text evidence="1">The sequence shown here is derived from an EMBL/GenBank/DDBJ whole genome shotgun (WGS) entry which is preliminary data.</text>
</comment>
<accession>A0A2B7YFC7</accession>
<evidence type="ECO:0000313" key="1">
    <source>
        <dbReference type="EMBL" id="PGH19975.1"/>
    </source>
</evidence>
<proteinExistence type="predicted"/>
<reference evidence="1 2" key="1">
    <citation type="submission" date="2017-06" db="EMBL/GenBank/DDBJ databases">
        <title>Genome sequencing of Fusobacterium nucleatum subsp. polymorphum KCOM 1232 (=ChDC F37).</title>
        <authorList>
            <person name="Kook J.-K."/>
            <person name="Park S.-N."/>
            <person name="Lim Y.K."/>
            <person name="Roh H."/>
        </authorList>
    </citation>
    <scope>NUCLEOTIDE SEQUENCE [LARGE SCALE GENOMIC DNA]</scope>
    <source>
        <strain evidence="2">KCOM 1232 ( ChDC F37)</strain>
    </source>
</reference>
<sequence>MSDWILAGIGLTLFITGFNVGQDYKFQRGIFGRKKQYKYYMSCVYTAYKIIGHTSRIVIFNSEMTTKLLENFIQEEIEKLKEKFKTEDIAFGVIDFKEIKD</sequence>